<keyword evidence="1" id="KW-0812">Transmembrane</keyword>
<keyword evidence="1" id="KW-0472">Membrane</keyword>
<feature type="transmembrane region" description="Helical" evidence="1">
    <location>
        <begin position="111"/>
        <end position="130"/>
    </location>
</feature>
<reference evidence="3 4" key="1">
    <citation type="journal article" date="2015" name="Genome Announc.">
        <title>Expanding the biotechnology potential of lactobacilli through comparative genomics of 213 strains and associated genera.</title>
        <authorList>
            <person name="Sun Z."/>
            <person name="Harris H.M."/>
            <person name="McCann A."/>
            <person name="Guo C."/>
            <person name="Argimon S."/>
            <person name="Zhang W."/>
            <person name="Yang X."/>
            <person name="Jeffery I.B."/>
            <person name="Cooney J.C."/>
            <person name="Kagawa T.F."/>
            <person name="Liu W."/>
            <person name="Song Y."/>
            <person name="Salvetti E."/>
            <person name="Wrobel A."/>
            <person name="Rasinkangas P."/>
            <person name="Parkhill J."/>
            <person name="Rea M.C."/>
            <person name="O'Sullivan O."/>
            <person name="Ritari J."/>
            <person name="Douillard F.P."/>
            <person name="Paul Ross R."/>
            <person name="Yang R."/>
            <person name="Briner A.E."/>
            <person name="Felis G.E."/>
            <person name="de Vos W.M."/>
            <person name="Barrangou R."/>
            <person name="Klaenhammer T.R."/>
            <person name="Caufield P.W."/>
            <person name="Cui Y."/>
            <person name="Zhang H."/>
            <person name="O'Toole P.W."/>
        </authorList>
    </citation>
    <scope>NUCLEOTIDE SEQUENCE [LARGE SCALE GENOMIC DNA]</scope>
    <source>
        <strain evidence="3 4">DSM 19284</strain>
    </source>
</reference>
<keyword evidence="1" id="KW-1133">Transmembrane helix</keyword>
<keyword evidence="4" id="KW-1185">Reference proteome</keyword>
<dbReference type="AlphaFoldDB" id="A0A0R1M595"/>
<protein>
    <recommendedName>
        <fullName evidence="2">Membrane protein 6-pyruvoyl-tetrahydropterin synthase-related domain-containing protein</fullName>
    </recommendedName>
</protein>
<dbReference type="EMBL" id="AZDU01000006">
    <property type="protein sequence ID" value="KRL03287.1"/>
    <property type="molecule type" value="Genomic_DNA"/>
</dbReference>
<dbReference type="PATRIC" id="fig|1293597.4.peg.1692"/>
<feature type="transmembrane region" description="Helical" evidence="1">
    <location>
        <begin position="174"/>
        <end position="197"/>
    </location>
</feature>
<organism evidence="3 4">
    <name type="scientific">Lactobacillus equicursoris DSM 19284 = JCM 14600 = CIP 110162</name>
    <dbReference type="NCBI Taxonomy" id="1293597"/>
    <lineage>
        <taxon>Bacteria</taxon>
        <taxon>Bacillati</taxon>
        <taxon>Bacillota</taxon>
        <taxon>Bacilli</taxon>
        <taxon>Lactobacillales</taxon>
        <taxon>Lactobacillaceae</taxon>
        <taxon>Lactobacillus</taxon>
    </lineage>
</organism>
<evidence type="ECO:0000256" key="1">
    <source>
        <dbReference type="SAM" id="Phobius"/>
    </source>
</evidence>
<gene>
    <name evidence="3" type="ORF">FC20_GL001590</name>
</gene>
<feature type="transmembrane region" description="Helical" evidence="1">
    <location>
        <begin position="325"/>
        <end position="343"/>
    </location>
</feature>
<dbReference type="Pfam" id="PF10131">
    <property type="entry name" value="PTPS_related"/>
    <property type="match status" value="1"/>
</dbReference>
<feature type="transmembrane region" description="Helical" evidence="1">
    <location>
        <begin position="262"/>
        <end position="280"/>
    </location>
</feature>
<feature type="domain" description="Membrane protein 6-pyruvoyl-tetrahydropterin synthase-related" evidence="2">
    <location>
        <begin position="62"/>
        <end position="368"/>
    </location>
</feature>
<feature type="transmembrane region" description="Helical" evidence="1">
    <location>
        <begin position="209"/>
        <end position="229"/>
    </location>
</feature>
<feature type="transmembrane region" description="Helical" evidence="1">
    <location>
        <begin position="61"/>
        <end position="81"/>
    </location>
</feature>
<dbReference type="InterPro" id="IPR018776">
    <property type="entry name" value="Membrane_prot_PTPS-rel_domain"/>
</dbReference>
<feature type="transmembrane region" description="Helical" evidence="1">
    <location>
        <begin position="352"/>
        <end position="371"/>
    </location>
</feature>
<evidence type="ECO:0000313" key="3">
    <source>
        <dbReference type="EMBL" id="KRL03287.1"/>
    </source>
</evidence>
<accession>A0A0R1M595</accession>
<dbReference type="eggNOG" id="COG4485">
    <property type="taxonomic scope" value="Bacteria"/>
</dbReference>
<sequence>MLLTTIIIWPQLTSKRVIIVRDAGFYFGRFYDAAMQIKTGHYSFFQTNYGFQQSGRVINALYGPLFAYFNGALLLLCNNWFTYQVVSIYLLCLVAAGSMLLLLHYSGVKKVISVLISLIYLNIGLIPAFINASSFGGWGQALMPLVLLNGWRMVKDPKKPINWLWLGSTMGLLLQVHLLSALLACLLLAPFFLLALIKRKKVWKDFFKAVALAAVLGSNTILALLWLSATNQLASPDAYNLAVSGLKLVSQQTQLGNSYGQILPVFALLIAIDFAGNLLLKQKGPAEILLLAWSMVLLLIASNYFPWGYVQKQLPFLATNFQFPFRLVTIIYPMLLLSVALTVQKVLTKKNLPIFAAVLAALLFLLARPVYQTNQLRTQKLSPKKLLQTKLARQGLDPLLSVLNYGSQADYLPVVKKGPDIGKAYRKQIASRWQSFGHQVLPRGKQQLSWTSKGGKVILPLVAYQQSQVALNGKAVKKLTRKSGGFPVVEAKKGKNTAVLTFGIPLWGQVVILGCWLSWLLLASFFLIKSLTLARNHVIFMFIKRQKTVGV</sequence>
<proteinExistence type="predicted"/>
<evidence type="ECO:0000313" key="4">
    <source>
        <dbReference type="Proteomes" id="UP000051074"/>
    </source>
</evidence>
<feature type="transmembrane region" description="Helical" evidence="1">
    <location>
        <begin position="287"/>
        <end position="305"/>
    </location>
</feature>
<evidence type="ECO:0000259" key="2">
    <source>
        <dbReference type="Pfam" id="PF10131"/>
    </source>
</evidence>
<feature type="transmembrane region" description="Helical" evidence="1">
    <location>
        <begin position="88"/>
        <end position="105"/>
    </location>
</feature>
<comment type="caution">
    <text evidence="3">The sequence shown here is derived from an EMBL/GenBank/DDBJ whole genome shotgun (WGS) entry which is preliminary data.</text>
</comment>
<name>A0A0R1M595_9LACO</name>
<dbReference type="STRING" id="1293597.FC20_GL001590"/>
<feature type="transmembrane region" description="Helical" evidence="1">
    <location>
        <begin position="506"/>
        <end position="528"/>
    </location>
</feature>
<dbReference type="Proteomes" id="UP000051074">
    <property type="component" value="Unassembled WGS sequence"/>
</dbReference>